<dbReference type="EMBL" id="FPJW01000001">
    <property type="protein sequence ID" value="SFW98471.1"/>
    <property type="molecule type" value="Genomic_DNA"/>
</dbReference>
<proteinExistence type="predicted"/>
<keyword evidence="4" id="KW-1185">Reference proteome</keyword>
<keyword evidence="2" id="KW-1133">Transmembrane helix</keyword>
<reference evidence="3 4" key="1">
    <citation type="submission" date="2016-11" db="EMBL/GenBank/DDBJ databases">
        <authorList>
            <person name="Jaros S."/>
            <person name="Januszkiewicz K."/>
            <person name="Wedrychowicz H."/>
        </authorList>
    </citation>
    <scope>NUCLEOTIDE SEQUENCE [LARGE SCALE GENOMIC DNA]</scope>
    <source>
        <strain evidence="3 4">DSM 21637</strain>
    </source>
</reference>
<dbReference type="AlphaFoldDB" id="A0A1K1TCV1"/>
<evidence type="ECO:0000313" key="4">
    <source>
        <dbReference type="Proteomes" id="UP000182350"/>
    </source>
</evidence>
<keyword evidence="2" id="KW-0472">Membrane</keyword>
<sequence length="100" mass="11530">MVDMAKMKEEALQRKRQHEEKELKKQLGLDKRPARRSSSASRERTRTAGRGTTRNPSAQRALAQRPQPKKRKRSVSRWVLDILLVLGALLVVLVMLSPFR</sequence>
<feature type="region of interest" description="Disordered" evidence="1">
    <location>
        <begin position="1"/>
        <end position="74"/>
    </location>
</feature>
<evidence type="ECO:0000256" key="1">
    <source>
        <dbReference type="SAM" id="MobiDB-lite"/>
    </source>
</evidence>
<accession>A0A1K1TCV1</accession>
<dbReference type="Proteomes" id="UP000182350">
    <property type="component" value="Unassembled WGS sequence"/>
</dbReference>
<keyword evidence="2" id="KW-0812">Transmembrane</keyword>
<evidence type="ECO:0000313" key="3">
    <source>
        <dbReference type="EMBL" id="SFW98471.1"/>
    </source>
</evidence>
<dbReference type="RefSeq" id="WP_143142736.1">
    <property type="nucleotide sequence ID" value="NZ_FPJW01000001.1"/>
</dbReference>
<protein>
    <submittedName>
        <fullName evidence="3">Uncharacterized protein</fullName>
    </submittedName>
</protein>
<gene>
    <name evidence="3" type="ORF">SAMN02745752_00074</name>
</gene>
<name>A0A1K1TCV1_9GAMM</name>
<organism evidence="3 4">
    <name type="scientific">Marinospirillum alkaliphilum DSM 21637</name>
    <dbReference type="NCBI Taxonomy" id="1122209"/>
    <lineage>
        <taxon>Bacteria</taxon>
        <taxon>Pseudomonadati</taxon>
        <taxon>Pseudomonadota</taxon>
        <taxon>Gammaproteobacteria</taxon>
        <taxon>Oceanospirillales</taxon>
        <taxon>Oceanospirillaceae</taxon>
        <taxon>Marinospirillum</taxon>
    </lineage>
</organism>
<feature type="transmembrane region" description="Helical" evidence="2">
    <location>
        <begin position="78"/>
        <end position="99"/>
    </location>
</feature>
<feature type="compositionally biased region" description="Basic and acidic residues" evidence="1">
    <location>
        <begin position="1"/>
        <end position="32"/>
    </location>
</feature>
<evidence type="ECO:0000256" key="2">
    <source>
        <dbReference type="SAM" id="Phobius"/>
    </source>
</evidence>